<protein>
    <submittedName>
        <fullName evidence="2">Uncharacterized protein</fullName>
    </submittedName>
</protein>
<reference evidence="2 3" key="1">
    <citation type="journal article" date="2018" name="Sci. Rep.">
        <title>Comparative genomics provides insights into the lifestyle and reveals functional heterogeneity of dark septate endophytic fungi.</title>
        <authorList>
            <person name="Knapp D.G."/>
            <person name="Nemeth J.B."/>
            <person name="Barry K."/>
            <person name="Hainaut M."/>
            <person name="Henrissat B."/>
            <person name="Johnson J."/>
            <person name="Kuo A."/>
            <person name="Lim J.H.P."/>
            <person name="Lipzen A."/>
            <person name="Nolan M."/>
            <person name="Ohm R.A."/>
            <person name="Tamas L."/>
            <person name="Grigoriev I.V."/>
            <person name="Spatafora J.W."/>
            <person name="Nagy L.G."/>
            <person name="Kovacs G.M."/>
        </authorList>
    </citation>
    <scope>NUCLEOTIDE SEQUENCE [LARGE SCALE GENOMIC DNA]</scope>
    <source>
        <strain evidence="2 3">DSE2036</strain>
    </source>
</reference>
<evidence type="ECO:0000313" key="3">
    <source>
        <dbReference type="Proteomes" id="UP000244855"/>
    </source>
</evidence>
<keyword evidence="3" id="KW-1185">Reference proteome</keyword>
<accession>A0A2V1DWE9</accession>
<organism evidence="2 3">
    <name type="scientific">Periconia macrospinosa</name>
    <dbReference type="NCBI Taxonomy" id="97972"/>
    <lineage>
        <taxon>Eukaryota</taxon>
        <taxon>Fungi</taxon>
        <taxon>Dikarya</taxon>
        <taxon>Ascomycota</taxon>
        <taxon>Pezizomycotina</taxon>
        <taxon>Dothideomycetes</taxon>
        <taxon>Pleosporomycetidae</taxon>
        <taxon>Pleosporales</taxon>
        <taxon>Massarineae</taxon>
        <taxon>Periconiaceae</taxon>
        <taxon>Periconia</taxon>
    </lineage>
</organism>
<gene>
    <name evidence="2" type="ORF">DM02DRAFT_670580</name>
</gene>
<feature type="region of interest" description="Disordered" evidence="1">
    <location>
        <begin position="217"/>
        <end position="258"/>
    </location>
</feature>
<feature type="compositionally biased region" description="Basic residues" evidence="1">
    <location>
        <begin position="234"/>
        <end position="246"/>
    </location>
</feature>
<dbReference type="Proteomes" id="UP000244855">
    <property type="component" value="Unassembled WGS sequence"/>
</dbReference>
<evidence type="ECO:0000256" key="1">
    <source>
        <dbReference type="SAM" id="MobiDB-lite"/>
    </source>
</evidence>
<dbReference type="OrthoDB" id="10578879at2759"/>
<sequence length="371" mass="42293">MSANLVTEDQKGELMKLLRYKLSKTHIALMPDITIDEILTATDENGGNWPFPDDANVPYGATLQGILHYRVKNAIYAMQKRPINECDPDALLSYFRSNYDPNMSFNRFFRQTRLRCYMAFSAKQKGKATKVQLAYIFACLEEMGYGTFMDPKNPCAAREAFVAELIKNPKDFKAYGKTTTMLYLAKISQQMSDFRRRNMNGVIQCLFTSFVDEDGTDLGNEHTAPGREYIPMKDKRRKRGRKHKHSATTADDDDNAMDIDSPAPNTFTDTPITEHVVIDGRPLAGLRKDHPILDKLMEWYPGYVCIGEEEHKGPKCDPDALINHRSFEDDGAVDALSDSLAAVEMSDNDILRYLRDDWFVISKHHQTQGFE</sequence>
<dbReference type="EMBL" id="KZ805343">
    <property type="protein sequence ID" value="PVI02429.1"/>
    <property type="molecule type" value="Genomic_DNA"/>
</dbReference>
<name>A0A2V1DWE9_9PLEO</name>
<evidence type="ECO:0000313" key="2">
    <source>
        <dbReference type="EMBL" id="PVI02429.1"/>
    </source>
</evidence>
<proteinExistence type="predicted"/>
<dbReference type="AlphaFoldDB" id="A0A2V1DWE9"/>